<proteinExistence type="inferred from homology"/>
<dbReference type="RefSeq" id="WP_201683523.1">
    <property type="nucleotide sequence ID" value="NZ_JAEQNA010000002.1"/>
</dbReference>
<dbReference type="Pfam" id="PF00437">
    <property type="entry name" value="T2SSE"/>
    <property type="match status" value="1"/>
</dbReference>
<dbReference type="PANTHER" id="PTHR30486:SF12">
    <property type="entry name" value="TYPE IV PILUS ATPASE PILU"/>
    <property type="match status" value="1"/>
</dbReference>
<comment type="caution">
    <text evidence="3">The sequence shown here is derived from an EMBL/GenBank/DDBJ whole genome shotgun (WGS) entry which is preliminary data.</text>
</comment>
<evidence type="ECO:0000313" key="4">
    <source>
        <dbReference type="Proteomes" id="UP000613011"/>
    </source>
</evidence>
<dbReference type="Proteomes" id="UP000613011">
    <property type="component" value="Unassembled WGS sequence"/>
</dbReference>
<dbReference type="AlphaFoldDB" id="A0A936ZNA0"/>
<reference evidence="3" key="1">
    <citation type="submission" date="2021-01" db="EMBL/GenBank/DDBJ databases">
        <title>Ramlibacter sp. strain AW1 16S ribosomal RNA gene Genome sequencing and assembly.</title>
        <authorList>
            <person name="Kang M."/>
        </authorList>
    </citation>
    <scope>NUCLEOTIDE SEQUENCE</scope>
    <source>
        <strain evidence="3">AW1</strain>
    </source>
</reference>
<gene>
    <name evidence="3" type="ORF">JI739_08835</name>
</gene>
<organism evidence="3 4">
    <name type="scientific">Ramlibacter aurantiacus</name>
    <dbReference type="NCBI Taxonomy" id="2801330"/>
    <lineage>
        <taxon>Bacteria</taxon>
        <taxon>Pseudomonadati</taxon>
        <taxon>Pseudomonadota</taxon>
        <taxon>Betaproteobacteria</taxon>
        <taxon>Burkholderiales</taxon>
        <taxon>Comamonadaceae</taxon>
        <taxon>Ramlibacter</taxon>
    </lineage>
</organism>
<dbReference type="InterPro" id="IPR001482">
    <property type="entry name" value="T2SS/T4SS_dom"/>
</dbReference>
<dbReference type="CDD" id="cd01131">
    <property type="entry name" value="PilT"/>
    <property type="match status" value="1"/>
</dbReference>
<dbReference type="SUPFAM" id="SSF52540">
    <property type="entry name" value="P-loop containing nucleoside triphosphate hydrolases"/>
    <property type="match status" value="1"/>
</dbReference>
<dbReference type="Gene3D" id="3.40.50.300">
    <property type="entry name" value="P-loop containing nucleotide triphosphate hydrolases"/>
    <property type="match status" value="1"/>
</dbReference>
<sequence length="387" mass="42946">MSLPTSEAPRPPSVETDDLGAYLQHVVRVQASDLFMTVGAPPAVKVEGRMVSLGSVPLPRGAVKRLAYSVMSPTQVRDFERDLECDLAYSVDGLGRFRFNVYVQRGEVSLVARHVRSHIPTLPELRLPPVVERLAMLRQGLVLVVGSAGSGKSTTLAAMLEHRNQRAPGHILTVEDPIEFVHEHRKCIIDQREVGLDTRSFGDALRHALREAPDVIMIGEIRDQETMQHALHYAETGHLCVSTLHANNANQAIERIINFFPDAARKQVLMDLSLNLKGVLAQRLVQTGNGPRVPATEVMLLTAYVSELIQKGEADELKSVIAKSVEVGMHSFDQSLFELYQRDEIGLETALEHADSKTDLSLRIRLAAGTQDETNERLTNLRRRRIG</sequence>
<dbReference type="InterPro" id="IPR050921">
    <property type="entry name" value="T4SS_GSP_E_ATPase"/>
</dbReference>
<dbReference type="GO" id="GO:0005524">
    <property type="term" value="F:ATP binding"/>
    <property type="evidence" value="ECO:0007669"/>
    <property type="project" value="InterPro"/>
</dbReference>
<dbReference type="InterPro" id="IPR027417">
    <property type="entry name" value="P-loop_NTPase"/>
</dbReference>
<evidence type="ECO:0000313" key="3">
    <source>
        <dbReference type="EMBL" id="MBL0420445.1"/>
    </source>
</evidence>
<dbReference type="InterPro" id="IPR006321">
    <property type="entry name" value="PilT/PilU"/>
</dbReference>
<dbReference type="PANTHER" id="PTHR30486">
    <property type="entry name" value="TWITCHING MOTILITY PROTEIN PILT"/>
    <property type="match status" value="1"/>
</dbReference>
<keyword evidence="4" id="KW-1185">Reference proteome</keyword>
<dbReference type="Gene3D" id="3.30.450.90">
    <property type="match status" value="1"/>
</dbReference>
<dbReference type="PROSITE" id="PS00662">
    <property type="entry name" value="T2SP_E"/>
    <property type="match status" value="1"/>
</dbReference>
<name>A0A936ZNA0_9BURK</name>
<feature type="domain" description="Bacterial type II secretion system protein E" evidence="2">
    <location>
        <begin position="209"/>
        <end position="223"/>
    </location>
</feature>
<evidence type="ECO:0000256" key="1">
    <source>
        <dbReference type="ARBA" id="ARBA00006611"/>
    </source>
</evidence>
<evidence type="ECO:0000259" key="2">
    <source>
        <dbReference type="PROSITE" id="PS00662"/>
    </source>
</evidence>
<dbReference type="NCBIfam" id="TIGR01420">
    <property type="entry name" value="pilT_fam"/>
    <property type="match status" value="1"/>
</dbReference>
<dbReference type="GO" id="GO:0016887">
    <property type="term" value="F:ATP hydrolysis activity"/>
    <property type="evidence" value="ECO:0007669"/>
    <property type="project" value="InterPro"/>
</dbReference>
<accession>A0A936ZNA0</accession>
<comment type="similarity">
    <text evidence="1">Belongs to the GSP E family.</text>
</comment>
<protein>
    <submittedName>
        <fullName evidence="3">PilT/PilU family type 4a pilus ATPase</fullName>
    </submittedName>
</protein>
<dbReference type="EMBL" id="JAEQNA010000002">
    <property type="protein sequence ID" value="MBL0420445.1"/>
    <property type="molecule type" value="Genomic_DNA"/>
</dbReference>